<feature type="transmembrane region" description="Helical" evidence="1">
    <location>
        <begin position="130"/>
        <end position="153"/>
    </location>
</feature>
<feature type="domain" description="DUF7702" evidence="2">
    <location>
        <begin position="4"/>
        <end position="240"/>
    </location>
</feature>
<feature type="transmembrane region" description="Helical" evidence="1">
    <location>
        <begin position="31"/>
        <end position="52"/>
    </location>
</feature>
<dbReference type="PANTHER" id="PTHR42109">
    <property type="entry name" value="UNPLACED GENOMIC SCAFFOLD UM_SCAF_CONTIG_1.265, WHOLE GENOME SHOTGUN SEQUENCE"/>
    <property type="match status" value="1"/>
</dbReference>
<dbReference type="EMBL" id="LKCW01000199">
    <property type="protein sequence ID" value="KPM36553.1"/>
    <property type="molecule type" value="Genomic_DNA"/>
</dbReference>
<name>A0A0P7AGQ6_9HYPO</name>
<feature type="transmembrane region" description="Helical" evidence="1">
    <location>
        <begin position="58"/>
        <end position="77"/>
    </location>
</feature>
<evidence type="ECO:0000259" key="2">
    <source>
        <dbReference type="Pfam" id="PF24800"/>
    </source>
</evidence>
<keyword evidence="1" id="KW-1133">Transmembrane helix</keyword>
<sequence>MSPVSTAKLAIYAILCLPAVYILIKHGGPGFLGWLYVTVFFTLRIVGGALSLSGSPSAGLISSIGLSPLLLAAAGILHEARVYRFPQLDRKWEWIRVALYHLVVTGGLALVAAGASHLQDSDPAPSDATLAKAGLGILVLAWTILAGWACLSLRSSSVVVDAGVRRRPTDPERAGTMLLYSVLFSVVFIGIRLIYTLVAMTSGSGSLNPGSASLAVQVCLTMLPELLAALAFLAVGVCTRNVRCLSRGVEAGGRDDMKGWRCGRTYE</sequence>
<reference evidence="3 4" key="1">
    <citation type="submission" date="2015-09" db="EMBL/GenBank/DDBJ databases">
        <title>Draft genome of a European isolate of the apple canker pathogen Neonectria ditissima.</title>
        <authorList>
            <person name="Gomez-Cortecero A."/>
            <person name="Harrison R.J."/>
            <person name="Armitage A.D."/>
        </authorList>
    </citation>
    <scope>NUCLEOTIDE SEQUENCE [LARGE SCALE GENOMIC DNA]</scope>
    <source>
        <strain evidence="3 4">R09/05</strain>
    </source>
</reference>
<evidence type="ECO:0000256" key="1">
    <source>
        <dbReference type="SAM" id="Phobius"/>
    </source>
</evidence>
<keyword evidence="1" id="KW-0472">Membrane</keyword>
<accession>A0A0P7AGQ6</accession>
<keyword evidence="1" id="KW-0812">Transmembrane</keyword>
<feature type="transmembrane region" description="Helical" evidence="1">
    <location>
        <begin position="98"/>
        <end position="118"/>
    </location>
</feature>
<comment type="caution">
    <text evidence="3">The sequence shown here is derived from an EMBL/GenBank/DDBJ whole genome shotgun (WGS) entry which is preliminary data.</text>
</comment>
<evidence type="ECO:0000313" key="3">
    <source>
        <dbReference type="EMBL" id="KPM36553.1"/>
    </source>
</evidence>
<dbReference type="AlphaFoldDB" id="A0A0P7AGQ6"/>
<dbReference type="OrthoDB" id="2560628at2759"/>
<keyword evidence="4" id="KW-1185">Reference proteome</keyword>
<proteinExistence type="predicted"/>
<dbReference type="Pfam" id="PF24800">
    <property type="entry name" value="DUF7702"/>
    <property type="match status" value="1"/>
</dbReference>
<organism evidence="3 4">
    <name type="scientific">Neonectria ditissima</name>
    <dbReference type="NCBI Taxonomy" id="78410"/>
    <lineage>
        <taxon>Eukaryota</taxon>
        <taxon>Fungi</taxon>
        <taxon>Dikarya</taxon>
        <taxon>Ascomycota</taxon>
        <taxon>Pezizomycotina</taxon>
        <taxon>Sordariomycetes</taxon>
        <taxon>Hypocreomycetidae</taxon>
        <taxon>Hypocreales</taxon>
        <taxon>Nectriaceae</taxon>
        <taxon>Neonectria</taxon>
    </lineage>
</organism>
<feature type="transmembrane region" description="Helical" evidence="1">
    <location>
        <begin position="174"/>
        <end position="195"/>
    </location>
</feature>
<feature type="transmembrane region" description="Helical" evidence="1">
    <location>
        <begin position="215"/>
        <end position="237"/>
    </location>
</feature>
<dbReference type="InterPro" id="IPR056119">
    <property type="entry name" value="DUF7702"/>
</dbReference>
<dbReference type="Proteomes" id="UP000050424">
    <property type="component" value="Unassembled WGS sequence"/>
</dbReference>
<evidence type="ECO:0000313" key="4">
    <source>
        <dbReference type="Proteomes" id="UP000050424"/>
    </source>
</evidence>
<gene>
    <name evidence="3" type="ORF">AK830_g10012</name>
</gene>
<feature type="transmembrane region" description="Helical" evidence="1">
    <location>
        <begin position="6"/>
        <end position="24"/>
    </location>
</feature>
<dbReference type="PANTHER" id="PTHR42109:SF3">
    <property type="entry name" value="INTEGRAL MEMBRANE PROTEIN (AFU_ORTHOLOGUE AFUA_5G00100)"/>
    <property type="match status" value="1"/>
</dbReference>
<protein>
    <recommendedName>
        <fullName evidence="2">DUF7702 domain-containing protein</fullName>
    </recommendedName>
</protein>